<dbReference type="EMBL" id="ATDT01000009">
    <property type="protein sequence ID" value="EPF18167.1"/>
    <property type="molecule type" value="Genomic_DNA"/>
</dbReference>
<reference evidence="1 2" key="1">
    <citation type="submission" date="2013-04" db="EMBL/GenBank/DDBJ databases">
        <authorList>
            <person name="Weinstock G."/>
            <person name="Sodergren E."/>
            <person name="Lobos E.A."/>
            <person name="Fulton L."/>
            <person name="Fulton R."/>
            <person name="Courtney L."/>
            <person name="Fronick C."/>
            <person name="O'Laughlin M."/>
            <person name="Godfrey J."/>
            <person name="Wilson R.M."/>
            <person name="Miner T."/>
            <person name="Farmer C."/>
            <person name="Delehaunty K."/>
            <person name="Cordes M."/>
            <person name="Minx P."/>
            <person name="Tomlinson C."/>
            <person name="Chen J."/>
            <person name="Wollam A."/>
            <person name="Pepin K.H."/>
            <person name="Palsikar V.B."/>
            <person name="Zhang X."/>
            <person name="Suruliraj S."/>
            <person name="Perna N.T."/>
            <person name="Plunkett G."/>
            <person name="Warren W."/>
            <person name="Mitreva M."/>
            <person name="Mardis E.R."/>
            <person name="Wilson R.K."/>
        </authorList>
    </citation>
    <scope>NUCLEOTIDE SEQUENCE [LARGE SCALE GENOMIC DNA]</scope>
    <source>
        <strain evidence="1 2">DSM 4568</strain>
    </source>
</reference>
<dbReference type="Proteomes" id="UP000014585">
    <property type="component" value="Unassembled WGS sequence"/>
</dbReference>
<sequence length="52" mass="5831">MFRHRKRQDLVGYAAARPGIRGALSHEQIAIIILDSRTLATIGGEKRRQKAC</sequence>
<dbReference type="AlphaFoldDB" id="S3JDD0"/>
<comment type="caution">
    <text evidence="1">The sequence shown here is derived from an EMBL/GenBank/DDBJ whole genome shotgun (WGS) entry which is preliminary data.</text>
</comment>
<gene>
    <name evidence="1" type="ORF">HMPREF0201_01578</name>
</gene>
<protein>
    <submittedName>
        <fullName evidence="1">Uncharacterized protein</fullName>
    </submittedName>
</protein>
<name>S3JDD0_9ENTR</name>
<evidence type="ECO:0000313" key="1">
    <source>
        <dbReference type="EMBL" id="EPF18167.1"/>
    </source>
</evidence>
<organism evidence="1 2">
    <name type="scientific">Cedecea davisae DSM 4568</name>
    <dbReference type="NCBI Taxonomy" id="566551"/>
    <lineage>
        <taxon>Bacteria</taxon>
        <taxon>Pseudomonadati</taxon>
        <taxon>Pseudomonadota</taxon>
        <taxon>Gammaproteobacteria</taxon>
        <taxon>Enterobacterales</taxon>
        <taxon>Enterobacteriaceae</taxon>
        <taxon>Cedecea</taxon>
    </lineage>
</organism>
<evidence type="ECO:0000313" key="2">
    <source>
        <dbReference type="Proteomes" id="UP000014585"/>
    </source>
</evidence>
<proteinExistence type="predicted"/>
<dbReference type="HOGENOM" id="CLU_3078044_0_0_6"/>
<accession>S3JDD0</accession>